<dbReference type="Gene3D" id="3.10.450.50">
    <property type="match status" value="1"/>
</dbReference>
<reference evidence="3" key="1">
    <citation type="journal article" date="2019" name="Int. J. Syst. Evol. Microbiol.">
        <title>The Global Catalogue of Microorganisms (GCM) 10K type strain sequencing project: providing services to taxonomists for standard genome sequencing and annotation.</title>
        <authorList>
            <consortium name="The Broad Institute Genomics Platform"/>
            <consortium name="The Broad Institute Genome Sequencing Center for Infectious Disease"/>
            <person name="Wu L."/>
            <person name="Ma J."/>
        </authorList>
    </citation>
    <scope>NUCLEOTIDE SEQUENCE [LARGE SCALE GENOMIC DNA]</scope>
    <source>
        <strain evidence="3">CECT 8289</strain>
    </source>
</reference>
<evidence type="ECO:0008006" key="4">
    <source>
        <dbReference type="Google" id="ProtNLM"/>
    </source>
</evidence>
<feature type="chain" id="PRO_5045770358" description="DUF4878 domain-containing protein" evidence="1">
    <location>
        <begin position="20"/>
        <end position="177"/>
    </location>
</feature>
<proteinExistence type="predicted"/>
<dbReference type="Proteomes" id="UP001595907">
    <property type="component" value="Unassembled WGS sequence"/>
</dbReference>
<sequence length="177" mass="19461">MKKLLFAIAVVSTALFVSCKGSSSGSPEAVLSQFFDAMSKKDMAKVKELCTPESAQMLGFMEMGMKDGGKTNEMEKYDKSKVDFGTPVINGDNAKVPVKDKKSGSTINFPMKKVNGQWKVAFDKTSVMEMGMETMKDKNINLTDSISKGLDELKNIDADTLKKEMQNALDTAKKEMK</sequence>
<evidence type="ECO:0000256" key="1">
    <source>
        <dbReference type="SAM" id="SignalP"/>
    </source>
</evidence>
<protein>
    <recommendedName>
        <fullName evidence="4">DUF4878 domain-containing protein</fullName>
    </recommendedName>
</protein>
<accession>A0ABV8QSJ0</accession>
<name>A0ABV8QSJ0_9BACT</name>
<organism evidence="2 3">
    <name type="scientific">Ferruginibacter yonginensis</name>
    <dbReference type="NCBI Taxonomy" id="1310416"/>
    <lineage>
        <taxon>Bacteria</taxon>
        <taxon>Pseudomonadati</taxon>
        <taxon>Bacteroidota</taxon>
        <taxon>Chitinophagia</taxon>
        <taxon>Chitinophagales</taxon>
        <taxon>Chitinophagaceae</taxon>
        <taxon>Ferruginibacter</taxon>
    </lineage>
</organism>
<evidence type="ECO:0000313" key="2">
    <source>
        <dbReference type="EMBL" id="MFC4262009.1"/>
    </source>
</evidence>
<gene>
    <name evidence="2" type="ORF">ACFOWM_03900</name>
</gene>
<keyword evidence="1" id="KW-0732">Signal</keyword>
<keyword evidence="3" id="KW-1185">Reference proteome</keyword>
<dbReference type="EMBL" id="JBHSCZ010000001">
    <property type="protein sequence ID" value="MFC4262009.1"/>
    <property type="molecule type" value="Genomic_DNA"/>
</dbReference>
<evidence type="ECO:0000313" key="3">
    <source>
        <dbReference type="Proteomes" id="UP001595907"/>
    </source>
</evidence>
<dbReference type="PROSITE" id="PS51257">
    <property type="entry name" value="PROKAR_LIPOPROTEIN"/>
    <property type="match status" value="1"/>
</dbReference>
<comment type="caution">
    <text evidence="2">The sequence shown here is derived from an EMBL/GenBank/DDBJ whole genome shotgun (WGS) entry which is preliminary data.</text>
</comment>
<feature type="signal peptide" evidence="1">
    <location>
        <begin position="1"/>
        <end position="19"/>
    </location>
</feature>
<dbReference type="RefSeq" id="WP_379707344.1">
    <property type="nucleotide sequence ID" value="NZ_JBHSCZ010000001.1"/>
</dbReference>